<evidence type="ECO:0000313" key="2">
    <source>
        <dbReference type="EMBL" id="PAV31197.1"/>
    </source>
</evidence>
<keyword evidence="3" id="KW-1185">Reference proteome</keyword>
<evidence type="ECO:0000313" key="3">
    <source>
        <dbReference type="Proteomes" id="UP000218887"/>
    </source>
</evidence>
<dbReference type="AlphaFoldDB" id="A0A2A2IHU1"/>
<reference evidence="2 3" key="1">
    <citation type="submission" date="2017-08" db="EMBL/GenBank/DDBJ databases">
        <title>Virgibacillus indicus sp. nov. and Virgibacillus profoundi sp. nov, two moderately halophilic bacteria isolated from marine sediment by using the Microfluidic Streak Plate.</title>
        <authorList>
            <person name="Xu B."/>
            <person name="Hu B."/>
            <person name="Wang J."/>
            <person name="Zhu Y."/>
            <person name="Huang L."/>
            <person name="Du W."/>
            <person name="Huang Y."/>
        </authorList>
    </citation>
    <scope>NUCLEOTIDE SEQUENCE [LARGE SCALE GENOMIC DNA]</scope>
    <source>
        <strain evidence="2 3">IO3-P3-H5</strain>
    </source>
</reference>
<name>A0A2A2IHU1_9BACI</name>
<protein>
    <submittedName>
        <fullName evidence="2">Uncharacterized protein</fullName>
    </submittedName>
</protein>
<evidence type="ECO:0000256" key="1">
    <source>
        <dbReference type="SAM" id="MobiDB-lite"/>
    </source>
</evidence>
<feature type="region of interest" description="Disordered" evidence="1">
    <location>
        <begin position="1"/>
        <end position="29"/>
    </location>
</feature>
<accession>A0A2A2IHU1</accession>
<organism evidence="2 3">
    <name type="scientific">Virgibacillus profundi</name>
    <dbReference type="NCBI Taxonomy" id="2024555"/>
    <lineage>
        <taxon>Bacteria</taxon>
        <taxon>Bacillati</taxon>
        <taxon>Bacillota</taxon>
        <taxon>Bacilli</taxon>
        <taxon>Bacillales</taxon>
        <taxon>Bacillaceae</taxon>
        <taxon>Virgibacillus</taxon>
    </lineage>
</organism>
<sequence>MENNLAHTSSFTSTMVQNNNKSFGGASNRSPKLLRWDEQCAVPIYVKTTKNKKEMDKNENRIEYV</sequence>
<dbReference type="EMBL" id="NPOA01000001">
    <property type="protein sequence ID" value="PAV31197.1"/>
    <property type="molecule type" value="Genomic_DNA"/>
</dbReference>
<proteinExistence type="predicted"/>
<gene>
    <name evidence="2" type="ORF">CIL05_00620</name>
</gene>
<dbReference type="Proteomes" id="UP000218887">
    <property type="component" value="Unassembled WGS sequence"/>
</dbReference>
<comment type="caution">
    <text evidence="2">The sequence shown here is derived from an EMBL/GenBank/DDBJ whole genome shotgun (WGS) entry which is preliminary data.</text>
</comment>